<proteinExistence type="predicted"/>
<dbReference type="Proteomes" id="UP000799771">
    <property type="component" value="Unassembled WGS sequence"/>
</dbReference>
<dbReference type="GeneID" id="54407603"/>
<evidence type="ECO:0000313" key="1">
    <source>
        <dbReference type="EMBL" id="KAF2134870.1"/>
    </source>
</evidence>
<dbReference type="PANTHER" id="PTHR42085:SF1">
    <property type="entry name" value="F-BOX DOMAIN-CONTAINING PROTEIN"/>
    <property type="match status" value="1"/>
</dbReference>
<dbReference type="InterPro" id="IPR038883">
    <property type="entry name" value="AN11006-like"/>
</dbReference>
<dbReference type="RefSeq" id="XP_033529257.1">
    <property type="nucleotide sequence ID" value="XM_033667171.1"/>
</dbReference>
<dbReference type="EMBL" id="ML977497">
    <property type="protein sequence ID" value="KAF2134870.1"/>
    <property type="molecule type" value="Genomic_DNA"/>
</dbReference>
<gene>
    <name evidence="1" type="ORF">P153DRAFT_362593</name>
</gene>
<evidence type="ECO:0000313" key="2">
    <source>
        <dbReference type="Proteomes" id="UP000799771"/>
    </source>
</evidence>
<reference evidence="1" key="1">
    <citation type="journal article" date="2020" name="Stud. Mycol.">
        <title>101 Dothideomycetes genomes: a test case for predicting lifestyles and emergence of pathogens.</title>
        <authorList>
            <person name="Haridas S."/>
            <person name="Albert R."/>
            <person name="Binder M."/>
            <person name="Bloem J."/>
            <person name="Labutti K."/>
            <person name="Salamov A."/>
            <person name="Andreopoulos B."/>
            <person name="Baker S."/>
            <person name="Barry K."/>
            <person name="Bills G."/>
            <person name="Bluhm B."/>
            <person name="Cannon C."/>
            <person name="Castanera R."/>
            <person name="Culley D."/>
            <person name="Daum C."/>
            <person name="Ezra D."/>
            <person name="Gonzalez J."/>
            <person name="Henrissat B."/>
            <person name="Kuo A."/>
            <person name="Liang C."/>
            <person name="Lipzen A."/>
            <person name="Lutzoni F."/>
            <person name="Magnuson J."/>
            <person name="Mondo S."/>
            <person name="Nolan M."/>
            <person name="Ohm R."/>
            <person name="Pangilinan J."/>
            <person name="Park H.-J."/>
            <person name="Ramirez L."/>
            <person name="Alfaro M."/>
            <person name="Sun H."/>
            <person name="Tritt A."/>
            <person name="Yoshinaga Y."/>
            <person name="Zwiers L.-H."/>
            <person name="Turgeon B."/>
            <person name="Goodwin S."/>
            <person name="Spatafora J."/>
            <person name="Crous P."/>
            <person name="Grigoriev I."/>
        </authorList>
    </citation>
    <scope>NUCLEOTIDE SEQUENCE</scope>
    <source>
        <strain evidence="1">CBS 119687</strain>
    </source>
</reference>
<sequence length="378" mass="44033">MDPDGPRSFLRPRRVNQKACFTVADAGQLMLKLQALDETLRLTPFEDHPKLDLESIDVASGTYVIGSEDLFQVVKGISCAGLIPDVYIEAYRTMLQRRPYLNHFRKSDINKGYDPTFSEVRRILADIDALCGTELYGYIQKLDRDVKPFAFLRLPAELRLQVYSHLLPREAHIALLYTPHRNHQLSRLNLDILRVSHQLYDECVKYFYENRTLWMMAGRDQTGTLTDEYVGRAYETLAVMNTQTRLLFKRLEIMVQVWLLPPANIPASRRHYGIPPVSEPMRQIFALLPNLETVLFSFNPVKNSMFERGMPRVYRMREDILLWVLDSMPEPAPRIQWDISRSSPFWNDEHERVLRPKLEERTGMEMGESVLSRLGCLK</sequence>
<accession>A0A6A6AT79</accession>
<evidence type="ECO:0008006" key="3">
    <source>
        <dbReference type="Google" id="ProtNLM"/>
    </source>
</evidence>
<protein>
    <recommendedName>
        <fullName evidence="3">F-box domain-containing protein</fullName>
    </recommendedName>
</protein>
<keyword evidence="2" id="KW-1185">Reference proteome</keyword>
<organism evidence="1 2">
    <name type="scientific">Dothidotthia symphoricarpi CBS 119687</name>
    <dbReference type="NCBI Taxonomy" id="1392245"/>
    <lineage>
        <taxon>Eukaryota</taxon>
        <taxon>Fungi</taxon>
        <taxon>Dikarya</taxon>
        <taxon>Ascomycota</taxon>
        <taxon>Pezizomycotina</taxon>
        <taxon>Dothideomycetes</taxon>
        <taxon>Pleosporomycetidae</taxon>
        <taxon>Pleosporales</taxon>
        <taxon>Dothidotthiaceae</taxon>
        <taxon>Dothidotthia</taxon>
    </lineage>
</organism>
<name>A0A6A6AT79_9PLEO</name>
<dbReference type="OrthoDB" id="5372935at2759"/>
<dbReference type="AlphaFoldDB" id="A0A6A6AT79"/>
<dbReference type="PANTHER" id="PTHR42085">
    <property type="entry name" value="F-BOX DOMAIN-CONTAINING PROTEIN"/>
    <property type="match status" value="1"/>
</dbReference>